<name>A0A8J8W325_9EURO</name>
<feature type="transmembrane region" description="Helical" evidence="1">
    <location>
        <begin position="12"/>
        <end position="40"/>
    </location>
</feature>
<evidence type="ECO:0000256" key="1">
    <source>
        <dbReference type="SAM" id="Phobius"/>
    </source>
</evidence>
<feature type="transmembrane region" description="Helical" evidence="1">
    <location>
        <begin position="52"/>
        <end position="73"/>
    </location>
</feature>
<reference evidence="2" key="1">
    <citation type="journal article" date="2020" name="Front. Microbiol.">
        <title>Gene regulatory networks of Penicillium echinulatum 2HH and Penicillium oxalicum 114-2 inferred by a computational biology approach.</title>
        <authorList>
            <person name="Lenz A.R."/>
            <person name="Galan-Vasquez E."/>
            <person name="Balbinot E."/>
            <person name="De Abreu F.P."/>
            <person name="De Oliveira N.S."/>
            <person name="Da Rosa L.O."/>
            <person name="De Avila E Silva S."/>
            <person name="Camassola M."/>
            <person name="Dillon A.J.P."/>
            <person name="Perez-Rueda E."/>
        </authorList>
    </citation>
    <scope>NUCLEOTIDE SEQUENCE</scope>
    <source>
        <strain evidence="2">S1M29</strain>
    </source>
</reference>
<dbReference type="Proteomes" id="UP000631181">
    <property type="component" value="Unassembled WGS sequence"/>
</dbReference>
<dbReference type="AlphaFoldDB" id="A0A8J8W325"/>
<proteinExistence type="predicted"/>
<gene>
    <name evidence="2" type="ORF">PECM_004787</name>
</gene>
<sequence length="233" mass="23606">MVTDYPSPAINIWVFFALAALDIAVNAAAGPAAVATAVHVSGDKLTARSLQLGALAGVTKAGVLAFVEFVSYAGIPAPAWLVLILFASSFGICVLVTAEISNLVLGETPSALLIAAIVAAIPLGGECIGIYQSAGGLSGGNGGVQIFVMGLDALGGYVFARMAHNEGYDICAYNVAAAAGAVYGAITGIFHTGIGCMAGVQSTTSVNGHYETTNIFGTRKGYDENWRTNAGII</sequence>
<accession>A0A8J8W325</accession>
<feature type="transmembrane region" description="Helical" evidence="1">
    <location>
        <begin position="110"/>
        <end position="131"/>
    </location>
</feature>
<organism evidence="2 3">
    <name type="scientific">Penicillium ucsense</name>
    <dbReference type="NCBI Taxonomy" id="2839758"/>
    <lineage>
        <taxon>Eukaryota</taxon>
        <taxon>Fungi</taxon>
        <taxon>Dikarya</taxon>
        <taxon>Ascomycota</taxon>
        <taxon>Pezizomycotina</taxon>
        <taxon>Eurotiomycetes</taxon>
        <taxon>Eurotiomycetidae</taxon>
        <taxon>Eurotiales</taxon>
        <taxon>Aspergillaceae</taxon>
        <taxon>Penicillium</taxon>
    </lineage>
</organism>
<protein>
    <submittedName>
        <fullName evidence="2">Uncharacterized protein</fullName>
    </submittedName>
</protein>
<keyword evidence="3" id="KW-1185">Reference proteome</keyword>
<dbReference type="EMBL" id="WIWV01000031">
    <property type="protein sequence ID" value="KAF7717082.1"/>
    <property type="molecule type" value="Genomic_DNA"/>
</dbReference>
<keyword evidence="1" id="KW-0472">Membrane</keyword>
<comment type="caution">
    <text evidence="2">The sequence shown here is derived from an EMBL/GenBank/DDBJ whole genome shotgun (WGS) entry which is preliminary data.</text>
</comment>
<evidence type="ECO:0000313" key="2">
    <source>
        <dbReference type="EMBL" id="KAF7717082.1"/>
    </source>
</evidence>
<feature type="transmembrane region" description="Helical" evidence="1">
    <location>
        <begin position="143"/>
        <end position="160"/>
    </location>
</feature>
<dbReference type="OrthoDB" id="4358338at2759"/>
<evidence type="ECO:0000313" key="3">
    <source>
        <dbReference type="Proteomes" id="UP000631181"/>
    </source>
</evidence>
<keyword evidence="1" id="KW-1133">Transmembrane helix</keyword>
<feature type="transmembrane region" description="Helical" evidence="1">
    <location>
        <begin position="79"/>
        <end position="98"/>
    </location>
</feature>
<keyword evidence="1" id="KW-0812">Transmembrane</keyword>